<dbReference type="InterPro" id="IPR032675">
    <property type="entry name" value="LRR_dom_sf"/>
</dbReference>
<comment type="caution">
    <text evidence="3">The sequence shown here is derived from an EMBL/GenBank/DDBJ whole genome shotgun (WGS) entry which is preliminary data.</text>
</comment>
<feature type="compositionally biased region" description="Low complexity" evidence="1">
    <location>
        <begin position="438"/>
        <end position="448"/>
    </location>
</feature>
<keyword evidence="2" id="KW-0812">Transmembrane</keyword>
<evidence type="ECO:0000313" key="4">
    <source>
        <dbReference type="Proteomes" id="UP000007148"/>
    </source>
</evidence>
<protein>
    <recommendedName>
        <fullName evidence="5">F-box domain-containing protein</fullName>
    </recommendedName>
</protein>
<evidence type="ECO:0008006" key="5">
    <source>
        <dbReference type="Google" id="ProtNLM"/>
    </source>
</evidence>
<feature type="region of interest" description="Disordered" evidence="1">
    <location>
        <begin position="560"/>
        <end position="588"/>
    </location>
</feature>
<feature type="region of interest" description="Disordered" evidence="1">
    <location>
        <begin position="429"/>
        <end position="448"/>
    </location>
</feature>
<proteinExistence type="predicted"/>
<dbReference type="OrthoDB" id="3181259at2759"/>
<keyword evidence="2" id="KW-0472">Membrane</keyword>
<reference evidence="3 4" key="1">
    <citation type="journal article" date="2011" name="PLoS Pathog.">
        <title>Endophytic Life Strategies Decoded by Genome and Transcriptome Analyses of the Mutualistic Root Symbiont Piriformospora indica.</title>
        <authorList>
            <person name="Zuccaro A."/>
            <person name="Lahrmann U."/>
            <person name="Guldener U."/>
            <person name="Langen G."/>
            <person name="Pfiffi S."/>
            <person name="Biedenkopf D."/>
            <person name="Wong P."/>
            <person name="Samans B."/>
            <person name="Grimm C."/>
            <person name="Basiewicz M."/>
            <person name="Murat C."/>
            <person name="Martin F."/>
            <person name="Kogel K.H."/>
        </authorList>
    </citation>
    <scope>NUCLEOTIDE SEQUENCE [LARGE SCALE GENOMIC DNA]</scope>
    <source>
        <strain evidence="3 4">DSM 11827</strain>
    </source>
</reference>
<name>G4TEQ7_SERID</name>
<dbReference type="AlphaFoldDB" id="G4TEQ7"/>
<sequence length="637" mass="70525">MATELEVTVLEDLDAKRLLLQRDLELLDKQRAHVLARNAPIRRIVDDILAYIFELGAGTPDVVFVERVSSVSRHWRNVVLRTPSAWSNIILDRRIFPQASLQTFIRRTEVFLQRSQSAPLTLMLDLLPISFENDVQRLMDLLHDHFPRCAVLHLHCDANYFATIARPLSSLGPMLRELDIRTSHSNMNPVTLTLAEVAGCIPSLQSLVLSNLPPSCLPSTHYPALKHLQLHGVQWHFGNDGSGEWPWSATANLLDAAPNLESLVLNRMEFILDGTELLTPRNLVLKRLESLTFECMETRSIAIVLESLHAPRLKSLKMRYDPTKMGDHWCIHRLEAPCVAGIEELEVEGYAVYGSNLPWFLRTLAMVPHLKKLTISNPPLFLDSRFFDMMSTGPNWLVPRLNELVLIACANLHGQDLIRLLRARSIHGSGGGGGTSSSGGSSSPSGVSPIRTLTLRMPPWNMFEDDILSVLRLNVDELCHMPMEPYSSDRYLAAHSPMFRAPTPAPLLGGGTDGQVNAQQQTHHQIAAPPPWDAPPLLGTPFGDADMGFIPQFHQPPFTGQTATPTGSQSMVTSTSTGVRGSSRRRRSTSTASALWASMGLESELVQDVATVLLVASATALTTSIACYHLLSRHIRV</sequence>
<dbReference type="PANTHER" id="PTHR38926">
    <property type="entry name" value="F-BOX DOMAIN CONTAINING PROTEIN, EXPRESSED"/>
    <property type="match status" value="1"/>
</dbReference>
<dbReference type="PANTHER" id="PTHR38926:SF5">
    <property type="entry name" value="F-BOX AND LEUCINE-RICH REPEAT PROTEIN 6"/>
    <property type="match status" value="1"/>
</dbReference>
<feature type="transmembrane region" description="Helical" evidence="2">
    <location>
        <begin position="609"/>
        <end position="631"/>
    </location>
</feature>
<feature type="compositionally biased region" description="Polar residues" evidence="1">
    <location>
        <begin position="560"/>
        <end position="571"/>
    </location>
</feature>
<organism evidence="3 4">
    <name type="scientific">Serendipita indica (strain DSM 11827)</name>
    <name type="common">Root endophyte fungus</name>
    <name type="synonym">Piriformospora indica</name>
    <dbReference type="NCBI Taxonomy" id="1109443"/>
    <lineage>
        <taxon>Eukaryota</taxon>
        <taxon>Fungi</taxon>
        <taxon>Dikarya</taxon>
        <taxon>Basidiomycota</taxon>
        <taxon>Agaricomycotina</taxon>
        <taxon>Agaricomycetes</taxon>
        <taxon>Sebacinales</taxon>
        <taxon>Serendipitaceae</taxon>
        <taxon>Serendipita</taxon>
    </lineage>
</organism>
<gene>
    <name evidence="3" type="ORF">PIIN_03745</name>
</gene>
<dbReference type="InParanoid" id="G4TEQ7"/>
<feature type="compositionally biased region" description="Low complexity" evidence="1">
    <location>
        <begin position="572"/>
        <end position="581"/>
    </location>
</feature>
<evidence type="ECO:0000256" key="1">
    <source>
        <dbReference type="SAM" id="MobiDB-lite"/>
    </source>
</evidence>
<dbReference type="STRING" id="1109443.G4TEQ7"/>
<dbReference type="HOGENOM" id="CLU_470226_0_0_1"/>
<accession>G4TEQ7</accession>
<dbReference type="Proteomes" id="UP000007148">
    <property type="component" value="Unassembled WGS sequence"/>
</dbReference>
<dbReference type="EMBL" id="CAFZ01000064">
    <property type="protein sequence ID" value="CCA69804.1"/>
    <property type="molecule type" value="Genomic_DNA"/>
</dbReference>
<dbReference type="SUPFAM" id="SSF52047">
    <property type="entry name" value="RNI-like"/>
    <property type="match status" value="1"/>
</dbReference>
<dbReference type="Gene3D" id="3.80.10.10">
    <property type="entry name" value="Ribonuclease Inhibitor"/>
    <property type="match status" value="1"/>
</dbReference>
<dbReference type="Gene3D" id="1.20.1280.50">
    <property type="match status" value="1"/>
</dbReference>
<dbReference type="eggNOG" id="ENOG502RCTZ">
    <property type="taxonomic scope" value="Eukaryota"/>
</dbReference>
<evidence type="ECO:0000256" key="2">
    <source>
        <dbReference type="SAM" id="Phobius"/>
    </source>
</evidence>
<keyword evidence="4" id="KW-1185">Reference proteome</keyword>
<keyword evidence="2" id="KW-1133">Transmembrane helix</keyword>
<evidence type="ECO:0000313" key="3">
    <source>
        <dbReference type="EMBL" id="CCA69804.1"/>
    </source>
</evidence>